<dbReference type="OMA" id="DRIWGYM"/>
<feature type="compositionally biased region" description="Basic and acidic residues" evidence="10">
    <location>
        <begin position="42"/>
        <end position="51"/>
    </location>
</feature>
<dbReference type="SUPFAM" id="SSF57667">
    <property type="entry name" value="beta-beta-alpha zinc fingers"/>
    <property type="match status" value="2"/>
</dbReference>
<dbReference type="Gene3D" id="3.30.160.60">
    <property type="entry name" value="Classic Zinc Finger"/>
    <property type="match status" value="3"/>
</dbReference>
<dbReference type="GO" id="GO:0008270">
    <property type="term" value="F:zinc ion binding"/>
    <property type="evidence" value="ECO:0007669"/>
    <property type="project" value="UniProtKB-KW"/>
</dbReference>
<dbReference type="PANTHER" id="PTHR24399">
    <property type="entry name" value="ZINC FINGER AND BTB DOMAIN-CONTAINING"/>
    <property type="match status" value="1"/>
</dbReference>
<keyword evidence="7" id="KW-0804">Transcription</keyword>
<reference evidence="13" key="1">
    <citation type="journal article" date="2012" name="MBio">
        <title>Comparative genome analysis of Trichophyton rubrum and related dermatophytes reveals candidate genes involved in infection.</title>
        <authorList>
            <person name="Martinez D.A."/>
            <person name="Oliver B.G."/>
            <person name="Graeser Y."/>
            <person name="Goldberg J.M."/>
            <person name="Li W."/>
            <person name="Martinez-Rossi N.M."/>
            <person name="Monod M."/>
            <person name="Shelest E."/>
            <person name="Barton R.C."/>
            <person name="Birch E."/>
            <person name="Brakhage A.A."/>
            <person name="Chen Z."/>
            <person name="Gurr S.J."/>
            <person name="Heiman D."/>
            <person name="Heitman J."/>
            <person name="Kosti I."/>
            <person name="Rossi A."/>
            <person name="Saif S."/>
            <person name="Samalova M."/>
            <person name="Saunders C.W."/>
            <person name="Shea T."/>
            <person name="Summerbell R.C."/>
            <person name="Xu J."/>
            <person name="Young S."/>
            <person name="Zeng Q."/>
            <person name="Birren B.W."/>
            <person name="Cuomo C.A."/>
            <person name="White T.C."/>
        </authorList>
    </citation>
    <scope>NUCLEOTIDE SEQUENCE [LARGE SCALE GENOMIC DNA]</scope>
    <source>
        <strain evidence="13">ATCC MYA-4604 / CBS 118893</strain>
    </source>
</reference>
<dbReference type="RefSeq" id="XP_003172247.1">
    <property type="nucleotide sequence ID" value="XM_003172199.1"/>
</dbReference>
<feature type="compositionally biased region" description="Low complexity" evidence="10">
    <location>
        <begin position="575"/>
        <end position="601"/>
    </location>
</feature>
<feature type="compositionally biased region" description="Polar residues" evidence="10">
    <location>
        <begin position="509"/>
        <end position="526"/>
    </location>
</feature>
<feature type="compositionally biased region" description="Polar residues" evidence="10">
    <location>
        <begin position="538"/>
        <end position="547"/>
    </location>
</feature>
<evidence type="ECO:0000256" key="9">
    <source>
        <dbReference type="PROSITE-ProRule" id="PRU00042"/>
    </source>
</evidence>
<dbReference type="InterPro" id="IPR013087">
    <property type="entry name" value="Znf_C2H2_type"/>
</dbReference>
<keyword evidence="8" id="KW-0539">Nucleus</keyword>
<feature type="compositionally biased region" description="Polar residues" evidence="10">
    <location>
        <begin position="602"/>
        <end position="631"/>
    </location>
</feature>
<evidence type="ECO:0000313" key="12">
    <source>
        <dbReference type="EMBL" id="EFR01836.1"/>
    </source>
</evidence>
<feature type="region of interest" description="Disordered" evidence="10">
    <location>
        <begin position="1"/>
        <end position="232"/>
    </location>
</feature>
<feature type="region of interest" description="Disordered" evidence="10">
    <location>
        <begin position="367"/>
        <end position="644"/>
    </location>
</feature>
<evidence type="ECO:0000256" key="10">
    <source>
        <dbReference type="SAM" id="MobiDB-lite"/>
    </source>
</evidence>
<dbReference type="GO" id="GO:0001227">
    <property type="term" value="F:DNA-binding transcription repressor activity, RNA polymerase II-specific"/>
    <property type="evidence" value="ECO:0007669"/>
    <property type="project" value="TreeGrafter"/>
</dbReference>
<evidence type="ECO:0000313" key="13">
    <source>
        <dbReference type="Proteomes" id="UP000002669"/>
    </source>
</evidence>
<evidence type="ECO:0000256" key="5">
    <source>
        <dbReference type="ARBA" id="ARBA00022833"/>
    </source>
</evidence>
<dbReference type="InterPro" id="IPR036236">
    <property type="entry name" value="Znf_C2H2_sf"/>
</dbReference>
<dbReference type="GO" id="GO:0000978">
    <property type="term" value="F:RNA polymerase II cis-regulatory region sequence-specific DNA binding"/>
    <property type="evidence" value="ECO:0007669"/>
    <property type="project" value="TreeGrafter"/>
</dbReference>
<feature type="domain" description="C2H2-type" evidence="11">
    <location>
        <begin position="288"/>
        <end position="318"/>
    </location>
</feature>
<dbReference type="FunFam" id="3.30.160.60:FF:000446">
    <property type="entry name" value="Zinc finger protein"/>
    <property type="match status" value="1"/>
</dbReference>
<feature type="region of interest" description="Disordered" evidence="10">
    <location>
        <begin position="304"/>
        <end position="342"/>
    </location>
</feature>
<name>E4UX36_ARTGP</name>
<feature type="compositionally biased region" description="Low complexity" evidence="10">
    <location>
        <begin position="18"/>
        <end position="36"/>
    </location>
</feature>
<feature type="compositionally biased region" description="Polar residues" evidence="10">
    <location>
        <begin position="52"/>
        <end position="66"/>
    </location>
</feature>
<feature type="domain" description="C2H2-type" evidence="11">
    <location>
        <begin position="260"/>
        <end position="287"/>
    </location>
</feature>
<dbReference type="InParanoid" id="E4UX36"/>
<dbReference type="GeneID" id="10027515"/>
<feature type="compositionally biased region" description="Polar residues" evidence="10">
    <location>
        <begin position="374"/>
        <end position="411"/>
    </location>
</feature>
<accession>E4UX36</accession>
<comment type="subcellular location">
    <subcellularLocation>
        <location evidence="1">Nucleus</location>
    </subcellularLocation>
</comment>
<dbReference type="HOGENOM" id="CLU_013258_2_0_1"/>
<keyword evidence="3" id="KW-0677">Repeat</keyword>
<evidence type="ECO:0000256" key="1">
    <source>
        <dbReference type="ARBA" id="ARBA00004123"/>
    </source>
</evidence>
<evidence type="ECO:0000256" key="8">
    <source>
        <dbReference type="ARBA" id="ARBA00023242"/>
    </source>
</evidence>
<feature type="compositionally biased region" description="Low complexity" evidence="10">
    <location>
        <begin position="420"/>
        <end position="442"/>
    </location>
</feature>
<organism evidence="13">
    <name type="scientific">Arthroderma gypseum (strain ATCC MYA-4604 / CBS 118893)</name>
    <name type="common">Microsporum gypseum</name>
    <dbReference type="NCBI Taxonomy" id="535722"/>
    <lineage>
        <taxon>Eukaryota</taxon>
        <taxon>Fungi</taxon>
        <taxon>Dikarya</taxon>
        <taxon>Ascomycota</taxon>
        <taxon>Pezizomycotina</taxon>
        <taxon>Eurotiomycetes</taxon>
        <taxon>Eurotiomycetidae</taxon>
        <taxon>Onygenales</taxon>
        <taxon>Arthrodermataceae</taxon>
        <taxon>Nannizzia</taxon>
    </lineage>
</organism>
<dbReference type="SMART" id="SM00355">
    <property type="entry name" value="ZnF_C2H2"/>
    <property type="match status" value="3"/>
</dbReference>
<evidence type="ECO:0000256" key="3">
    <source>
        <dbReference type="ARBA" id="ARBA00022737"/>
    </source>
</evidence>
<dbReference type="OrthoDB" id="8117402at2759"/>
<evidence type="ECO:0000256" key="4">
    <source>
        <dbReference type="ARBA" id="ARBA00022771"/>
    </source>
</evidence>
<dbReference type="FunFam" id="3.30.160.60:FF:001666">
    <property type="entry name" value="MDS1 and EVI1 complex locus"/>
    <property type="match status" value="1"/>
</dbReference>
<keyword evidence="13" id="KW-1185">Reference proteome</keyword>
<feature type="compositionally biased region" description="Polar residues" evidence="10">
    <location>
        <begin position="481"/>
        <end position="501"/>
    </location>
</feature>
<feature type="domain" description="C2H2-type" evidence="11">
    <location>
        <begin position="232"/>
        <end position="259"/>
    </location>
</feature>
<dbReference type="VEuPathDB" id="FungiDB:MGYG_04835"/>
<dbReference type="Proteomes" id="UP000002669">
    <property type="component" value="Unassembled WGS sequence"/>
</dbReference>
<feature type="compositionally biased region" description="Basic and acidic residues" evidence="10">
    <location>
        <begin position="83"/>
        <end position="92"/>
    </location>
</feature>
<gene>
    <name evidence="12" type="ORF">MGYG_04835</name>
</gene>
<sequence length="751" mass="80508">MAESLTQAPEPACPPSPASRSVSGRASSSATPTPSSIPLFLKPDELKDERNLSSIANAGLNVTSTPLAERNKRPSPPTTMTSDGKRAEEEQNQRQSSNPLSARRTPEITVVDEGRESTPVRSRRASKPASILQEPHSRRSPSSVPDNFGNGENPPTLMNSSTVASPGPIEEPNPLEDKPQERDEMEEGGNKSFSYPVPMPTAGSLNDPRRGMSLPHSGLNKSGARSPSSKKHRCPYCATEFTRHHNLKSHLLTHSQEKPYVCQTCQSRFRRLHDLKRHTKLHTGERPHICLKCGRRFARGDALARHNKGPGGCAGRRSSMSSFAGEDEFGDNNAGTGPVAEDAMEGLMYTEPDRMDEEEEMRLNLPSIKKDGGSDQSQPGSARHVSFQQSHQSNTYPPLGVSRSQQNPSAGSSGGLFPPTSNHQRSNSSTSSISQSPSHLSFPPGPSSPSMFAQSGMTESPKPLSPNGAASRQLGHGPENTFRQTHPSNMPQYQSQMRNGSTGLGIPFSSVSSPRGSLSHPGSQAGTPHLPPPLGLNPSDSRFTLHSQQQQQQQGPHLPSRAGSHPPLQHPHHPSAPSSSIDSNTAPSSGTGSGNSSYTSAPSSEGFNPNGASYFTHSPHQRGSSDQPTRQLSIPSPNPNLPSTDRIWGYMRALEDRVNGLESEVVRLRGQLSNVARSSENPQDKTTGSSGKAETLPSNPNILPTPVSTAAVPTSTATIVQTTASALLVEKKRRSHRILAAPNIDIYTYSV</sequence>
<dbReference type="STRING" id="535722.E4UX36"/>
<feature type="region of interest" description="Disordered" evidence="10">
    <location>
        <begin position="673"/>
        <end position="701"/>
    </location>
</feature>
<keyword evidence="4 9" id="KW-0863">Zinc-finger</keyword>
<keyword evidence="5" id="KW-0862">Zinc</keyword>
<protein>
    <submittedName>
        <fullName evidence="12">Zinc finger protein 509</fullName>
    </submittedName>
</protein>
<evidence type="ECO:0000256" key="2">
    <source>
        <dbReference type="ARBA" id="ARBA00022723"/>
    </source>
</evidence>
<dbReference type="PROSITE" id="PS00028">
    <property type="entry name" value="ZINC_FINGER_C2H2_1"/>
    <property type="match status" value="2"/>
</dbReference>
<keyword evidence="6" id="KW-0805">Transcription regulation</keyword>
<dbReference type="EMBL" id="DS989825">
    <property type="protein sequence ID" value="EFR01836.1"/>
    <property type="molecule type" value="Genomic_DNA"/>
</dbReference>
<dbReference type="GO" id="GO:0005654">
    <property type="term" value="C:nucleoplasm"/>
    <property type="evidence" value="ECO:0007669"/>
    <property type="project" value="TreeGrafter"/>
</dbReference>
<evidence type="ECO:0000256" key="6">
    <source>
        <dbReference type="ARBA" id="ARBA00023015"/>
    </source>
</evidence>
<proteinExistence type="predicted"/>
<dbReference type="PANTHER" id="PTHR24399:SF70">
    <property type="entry name" value="C2H2-TYPE DOMAIN-CONTAINING PROTEIN"/>
    <property type="match status" value="1"/>
</dbReference>
<dbReference type="eggNOG" id="KOG1721">
    <property type="taxonomic scope" value="Eukaryota"/>
</dbReference>
<keyword evidence="2" id="KW-0479">Metal-binding</keyword>
<evidence type="ECO:0000259" key="11">
    <source>
        <dbReference type="PROSITE" id="PS50157"/>
    </source>
</evidence>
<dbReference type="PROSITE" id="PS50157">
    <property type="entry name" value="ZINC_FINGER_C2H2_2"/>
    <property type="match status" value="3"/>
</dbReference>
<evidence type="ECO:0000256" key="7">
    <source>
        <dbReference type="ARBA" id="ARBA00023163"/>
    </source>
</evidence>
<dbReference type="AlphaFoldDB" id="E4UX36"/>